<dbReference type="STRING" id="1400863.BN873_890041"/>
<dbReference type="EMBL" id="CBTJ020000101">
    <property type="protein sequence ID" value="CDI04135.1"/>
    <property type="molecule type" value="Genomic_DNA"/>
</dbReference>
<accession>W6MCL8</accession>
<protein>
    <submittedName>
        <fullName evidence="2">Uncharacterized protein</fullName>
    </submittedName>
</protein>
<evidence type="ECO:0000313" key="2">
    <source>
        <dbReference type="EMBL" id="CDI04135.1"/>
    </source>
</evidence>
<dbReference type="AlphaFoldDB" id="W6MCL8"/>
<feature type="region of interest" description="Disordered" evidence="1">
    <location>
        <begin position="66"/>
        <end position="95"/>
    </location>
</feature>
<evidence type="ECO:0000256" key="1">
    <source>
        <dbReference type="SAM" id="MobiDB-lite"/>
    </source>
</evidence>
<evidence type="ECO:0000313" key="3">
    <source>
        <dbReference type="Proteomes" id="UP000035760"/>
    </source>
</evidence>
<feature type="compositionally biased region" description="Acidic residues" evidence="1">
    <location>
        <begin position="75"/>
        <end position="95"/>
    </location>
</feature>
<keyword evidence="3" id="KW-1185">Reference proteome</keyword>
<dbReference type="RefSeq" id="WP_048675931.1">
    <property type="nucleotide sequence ID" value="NZ_CBTJ020000101.1"/>
</dbReference>
<sequence>MTIAVQITHQGEDPTRALAVCDPTYTGQAPVIPLRAGESRVWAVHSGNSLEIKEIAVEELAVAEAADATEIGEQAAEEAGDPDTDEAGTEPETTE</sequence>
<organism evidence="2 3">
    <name type="scientific">Candidatus Competibacter denitrificans Run_A_D11</name>
    <dbReference type="NCBI Taxonomy" id="1400863"/>
    <lineage>
        <taxon>Bacteria</taxon>
        <taxon>Pseudomonadati</taxon>
        <taxon>Pseudomonadota</taxon>
        <taxon>Gammaproteobacteria</taxon>
        <taxon>Candidatus Competibacteraceae</taxon>
        <taxon>Candidatus Competibacter</taxon>
    </lineage>
</organism>
<reference evidence="2" key="2">
    <citation type="submission" date="2014-03" db="EMBL/GenBank/DDBJ databases">
        <title>Candidatus Competibacter-lineage genomes retrieved from metagenomes reveal functional metabolic diversity.</title>
        <authorList>
            <person name="McIlroy S.J."/>
            <person name="Albertsen M."/>
            <person name="Andresen E.K."/>
            <person name="Saunders A.M."/>
            <person name="Kristiansen R."/>
            <person name="Stokholm-Bjerregaard M."/>
            <person name="Nielsen K.L."/>
            <person name="Nielsen P.H."/>
        </authorList>
    </citation>
    <scope>NUCLEOTIDE SEQUENCE</scope>
    <source>
        <strain evidence="2">Run_A_D11</strain>
    </source>
</reference>
<dbReference type="Proteomes" id="UP000035760">
    <property type="component" value="Unassembled WGS sequence"/>
</dbReference>
<proteinExistence type="predicted"/>
<name>W6MCL8_9GAMM</name>
<reference evidence="2" key="1">
    <citation type="submission" date="2013-07" db="EMBL/GenBank/DDBJ databases">
        <authorList>
            <person name="McIlroy S."/>
        </authorList>
    </citation>
    <scope>NUCLEOTIDE SEQUENCE [LARGE SCALE GENOMIC DNA]</scope>
    <source>
        <strain evidence="2">Run_A_D11</strain>
    </source>
</reference>
<comment type="caution">
    <text evidence="2">The sequence shown here is derived from an EMBL/GenBank/DDBJ whole genome shotgun (WGS) entry which is preliminary data.</text>
</comment>
<gene>
    <name evidence="2" type="ORF">BN873_890041</name>
</gene>